<keyword evidence="3" id="KW-0998">Cell outer membrane</keyword>
<evidence type="ECO:0000256" key="2">
    <source>
        <dbReference type="ARBA" id="ARBA00023136"/>
    </source>
</evidence>
<gene>
    <name evidence="8" type="ORF">SAMN04487993_1002266</name>
</gene>
<dbReference type="RefSeq" id="WP_242656626.1">
    <property type="nucleotide sequence ID" value="NZ_FNEJ01000002.1"/>
</dbReference>
<evidence type="ECO:0000313" key="9">
    <source>
        <dbReference type="Proteomes" id="UP000199093"/>
    </source>
</evidence>
<reference evidence="8 9" key="1">
    <citation type="submission" date="2016-10" db="EMBL/GenBank/DDBJ databases">
        <authorList>
            <person name="de Groot N.N."/>
        </authorList>
    </citation>
    <scope>NUCLEOTIDE SEQUENCE [LARGE SCALE GENOMIC DNA]</scope>
    <source>
        <strain evidence="8 9">DSM 26424</strain>
    </source>
</reference>
<dbReference type="CDD" id="cd07185">
    <property type="entry name" value="OmpA_C-like"/>
    <property type="match status" value="1"/>
</dbReference>
<keyword evidence="6" id="KW-0732">Signal</keyword>
<feature type="compositionally biased region" description="Low complexity" evidence="5">
    <location>
        <begin position="179"/>
        <end position="189"/>
    </location>
</feature>
<dbReference type="STRING" id="555512.SAMN04487993_1002266"/>
<dbReference type="InterPro" id="IPR050330">
    <property type="entry name" value="Bact_OuterMem_StrucFunc"/>
</dbReference>
<evidence type="ECO:0000256" key="6">
    <source>
        <dbReference type="SAM" id="SignalP"/>
    </source>
</evidence>
<dbReference type="AlphaFoldDB" id="A0A1G8J227"/>
<evidence type="ECO:0000256" key="3">
    <source>
        <dbReference type="ARBA" id="ARBA00023237"/>
    </source>
</evidence>
<evidence type="ECO:0000256" key="1">
    <source>
        <dbReference type="ARBA" id="ARBA00004442"/>
    </source>
</evidence>
<proteinExistence type="predicted"/>
<evidence type="ECO:0000256" key="5">
    <source>
        <dbReference type="SAM" id="MobiDB-lite"/>
    </source>
</evidence>
<feature type="signal peptide" evidence="6">
    <location>
        <begin position="1"/>
        <end position="23"/>
    </location>
</feature>
<sequence>MRARGLSAALTAVLTLAAGPLAALELALPSGARLTAERLTEAGSYAVPTGPWREGSGVPVQLAEGRVLRQAYRIDSSDLTTLQVLAPLRTQLEQAGYSVLLDCVTGTCGGFDFRFGIEVMTAPDMYVDLTAYRFLSAEGPEGDFLTLLVSRSAAASFVQLVRANGPEPAPEDPGPVVSPGPADAPAATPATPEQIAARLEQRGYVVLRDLSFASGEADLGETEVASLEALARYLKDNPARRLLFVGHTDATGSLEANRALSQRRASAALAYLRDRHGIPATRMAADGAGYLAPVASNLTQDGREANRRIEAVLLEAEG</sequence>
<dbReference type="EMBL" id="FNEJ01000002">
    <property type="protein sequence ID" value="SDI25181.1"/>
    <property type="molecule type" value="Genomic_DNA"/>
</dbReference>
<feature type="chain" id="PRO_5011626661" evidence="6">
    <location>
        <begin position="24"/>
        <end position="318"/>
    </location>
</feature>
<dbReference type="GO" id="GO:0009279">
    <property type="term" value="C:cell outer membrane"/>
    <property type="evidence" value="ECO:0007669"/>
    <property type="project" value="UniProtKB-SubCell"/>
</dbReference>
<dbReference type="SUPFAM" id="SSF103088">
    <property type="entry name" value="OmpA-like"/>
    <property type="match status" value="1"/>
</dbReference>
<protein>
    <submittedName>
        <fullName evidence="8">OmpA-OmpF porin, OOP family</fullName>
    </submittedName>
</protein>
<keyword evidence="2 4" id="KW-0472">Membrane</keyword>
<feature type="compositionally biased region" description="Pro residues" evidence="5">
    <location>
        <begin position="167"/>
        <end position="178"/>
    </location>
</feature>
<dbReference type="PROSITE" id="PS51123">
    <property type="entry name" value="OMPA_2"/>
    <property type="match status" value="1"/>
</dbReference>
<dbReference type="PANTHER" id="PTHR30329:SF21">
    <property type="entry name" value="LIPOPROTEIN YIAD-RELATED"/>
    <property type="match status" value="1"/>
</dbReference>
<keyword evidence="9" id="KW-1185">Reference proteome</keyword>
<feature type="domain" description="OmpA-like" evidence="7">
    <location>
        <begin position="199"/>
        <end position="317"/>
    </location>
</feature>
<dbReference type="InterPro" id="IPR006665">
    <property type="entry name" value="OmpA-like"/>
</dbReference>
<organism evidence="8 9">
    <name type="scientific">Salipiger marinus</name>
    <dbReference type="NCBI Taxonomy" id="555512"/>
    <lineage>
        <taxon>Bacteria</taxon>
        <taxon>Pseudomonadati</taxon>
        <taxon>Pseudomonadota</taxon>
        <taxon>Alphaproteobacteria</taxon>
        <taxon>Rhodobacterales</taxon>
        <taxon>Roseobacteraceae</taxon>
        <taxon>Salipiger</taxon>
    </lineage>
</organism>
<dbReference type="PRINTS" id="PR01021">
    <property type="entry name" value="OMPADOMAIN"/>
</dbReference>
<feature type="region of interest" description="Disordered" evidence="5">
    <location>
        <begin position="164"/>
        <end position="189"/>
    </location>
</feature>
<comment type="subcellular location">
    <subcellularLocation>
        <location evidence="1">Cell outer membrane</location>
    </subcellularLocation>
</comment>
<dbReference type="InterPro" id="IPR006664">
    <property type="entry name" value="OMP_bac"/>
</dbReference>
<evidence type="ECO:0000259" key="7">
    <source>
        <dbReference type="PROSITE" id="PS51123"/>
    </source>
</evidence>
<name>A0A1G8J227_9RHOB</name>
<dbReference type="Proteomes" id="UP000199093">
    <property type="component" value="Unassembled WGS sequence"/>
</dbReference>
<dbReference type="Gene3D" id="3.30.1330.60">
    <property type="entry name" value="OmpA-like domain"/>
    <property type="match status" value="1"/>
</dbReference>
<accession>A0A1G8J227</accession>
<evidence type="ECO:0000313" key="8">
    <source>
        <dbReference type="EMBL" id="SDI25181.1"/>
    </source>
</evidence>
<dbReference type="Pfam" id="PF00691">
    <property type="entry name" value="OmpA"/>
    <property type="match status" value="1"/>
</dbReference>
<evidence type="ECO:0000256" key="4">
    <source>
        <dbReference type="PROSITE-ProRule" id="PRU00473"/>
    </source>
</evidence>
<dbReference type="PANTHER" id="PTHR30329">
    <property type="entry name" value="STATOR ELEMENT OF FLAGELLAR MOTOR COMPLEX"/>
    <property type="match status" value="1"/>
</dbReference>
<dbReference type="InterPro" id="IPR036737">
    <property type="entry name" value="OmpA-like_sf"/>
</dbReference>